<proteinExistence type="predicted"/>
<protein>
    <recommendedName>
        <fullName evidence="3">DUF4283 domain-containing protein</fullName>
    </recommendedName>
</protein>
<evidence type="ECO:0000313" key="2">
    <source>
        <dbReference type="Proteomes" id="UP000434276"/>
    </source>
</evidence>
<dbReference type="AlphaFoldDB" id="A0A5S9WY12"/>
<organism evidence="1 2">
    <name type="scientific">Arabidopsis thaliana</name>
    <name type="common">Mouse-ear cress</name>
    <dbReference type="NCBI Taxonomy" id="3702"/>
    <lineage>
        <taxon>Eukaryota</taxon>
        <taxon>Viridiplantae</taxon>
        <taxon>Streptophyta</taxon>
        <taxon>Embryophyta</taxon>
        <taxon>Tracheophyta</taxon>
        <taxon>Spermatophyta</taxon>
        <taxon>Magnoliopsida</taxon>
        <taxon>eudicotyledons</taxon>
        <taxon>Gunneridae</taxon>
        <taxon>Pentapetalae</taxon>
        <taxon>rosids</taxon>
        <taxon>malvids</taxon>
        <taxon>Brassicales</taxon>
        <taxon>Brassicaceae</taxon>
        <taxon>Camelineae</taxon>
        <taxon>Arabidopsis</taxon>
    </lineage>
</organism>
<accession>A0A5S9WY12</accession>
<evidence type="ECO:0008006" key="3">
    <source>
        <dbReference type="Google" id="ProtNLM"/>
    </source>
</evidence>
<dbReference type="Proteomes" id="UP000434276">
    <property type="component" value="Unassembled WGS sequence"/>
</dbReference>
<evidence type="ECO:0000313" key="1">
    <source>
        <dbReference type="EMBL" id="CAA0360025.1"/>
    </source>
</evidence>
<sequence>MDSKYVKKALKIIAFWIQIRGIPIQYLTRPMIKYIGDKHWDVAAVDFDEAANRVDFIRVKKKDCPLGYDDGNDKASPQVNDSDNDQQYMFGVRENNEHNANNFTLPAGPSNNPVVVGEVSPLLFEDRDMNAETWRCLQAKLAKGKFKDGDFFNLIVNYMKQEEDFVSTNVEKMNPNKDKEGVVVYDPGIKNWHNVETEGMTSRIADNNEDRFDCVYSDMSAGFNYSEGLEKENHFVMMESAKGNIIEDELIDEMYDYGIIGETSGFNKRKREKRDLMFQNPFHFKDNRMCLYPINKKYCCQSHSSDSVNQKETAMHGGCIHYHHEDLLMKPSQPNCNFDSRRFEKLDLF</sequence>
<gene>
    <name evidence="1" type="ORF">C24_LOCUS7568</name>
</gene>
<reference evidence="1 2" key="1">
    <citation type="submission" date="2019-12" db="EMBL/GenBank/DDBJ databases">
        <authorList>
            <person name="Jiao W.-B."/>
            <person name="Schneeberger K."/>
        </authorList>
    </citation>
    <scope>NUCLEOTIDE SEQUENCE [LARGE SCALE GENOMIC DNA]</scope>
    <source>
        <strain evidence="2">cv. C24</strain>
    </source>
</reference>
<name>A0A5S9WY12_ARATH</name>
<dbReference type="EMBL" id="CACSHJ010000088">
    <property type="protein sequence ID" value="CAA0360025.1"/>
    <property type="molecule type" value="Genomic_DNA"/>
</dbReference>